<dbReference type="InterPro" id="IPR011050">
    <property type="entry name" value="Pectin_lyase_fold/virulence"/>
</dbReference>
<keyword evidence="5" id="KW-1185">Reference proteome</keyword>
<reference evidence="4 5" key="2">
    <citation type="submission" date="2019-09" db="EMBL/GenBank/DDBJ databases">
        <authorList>
            <person name="Jin C."/>
        </authorList>
    </citation>
    <scope>NUCLEOTIDE SEQUENCE [LARGE SCALE GENOMIC DNA]</scope>
    <source>
        <strain evidence="4 5">BN130099</strain>
    </source>
</reference>
<dbReference type="Gene3D" id="2.60.40.1220">
    <property type="match status" value="1"/>
</dbReference>
<dbReference type="InterPro" id="IPR014755">
    <property type="entry name" value="Cu-Rt/internalin_Ig-like"/>
</dbReference>
<dbReference type="InterPro" id="IPR059226">
    <property type="entry name" value="Choice_anch_Q_dom"/>
</dbReference>
<proteinExistence type="predicted"/>
<evidence type="ECO:0000313" key="4">
    <source>
        <dbReference type="EMBL" id="KAA1418662.1"/>
    </source>
</evidence>
<evidence type="ECO:0000259" key="3">
    <source>
        <dbReference type="Pfam" id="PF13205"/>
    </source>
</evidence>
<dbReference type="Gene3D" id="2.60.120.260">
    <property type="entry name" value="Galactose-binding domain-like"/>
    <property type="match status" value="2"/>
</dbReference>
<feature type="region of interest" description="Disordered" evidence="2">
    <location>
        <begin position="94"/>
        <end position="117"/>
    </location>
</feature>
<feature type="domain" description="SbsA Ig-like" evidence="3">
    <location>
        <begin position="148"/>
        <end position="240"/>
    </location>
</feature>
<dbReference type="Proteomes" id="UP000325003">
    <property type="component" value="Unassembled WGS sequence"/>
</dbReference>
<keyword evidence="1" id="KW-0732">Signal</keyword>
<accession>A0A5B1LDE7</accession>
<evidence type="ECO:0000256" key="2">
    <source>
        <dbReference type="SAM" id="MobiDB-lite"/>
    </source>
</evidence>
<dbReference type="Pfam" id="PF13205">
    <property type="entry name" value="Big_5"/>
    <property type="match status" value="1"/>
</dbReference>
<evidence type="ECO:0000256" key="1">
    <source>
        <dbReference type="ARBA" id="ARBA00022729"/>
    </source>
</evidence>
<dbReference type="NCBIfam" id="NF041518">
    <property type="entry name" value="choice_anch_Q"/>
    <property type="match status" value="1"/>
</dbReference>
<dbReference type="EMBL" id="VUJV01000003">
    <property type="protein sequence ID" value="KAA1418662.1"/>
    <property type="molecule type" value="Genomic_DNA"/>
</dbReference>
<gene>
    <name evidence="4" type="ORF">F0U44_09190</name>
</gene>
<sequence>MSGNTASSQAGGVFNSSIATLVNLTVSGNSAPDTGGLKSVGLHPTIRNSILWANGVSYSGPAGASDTQHSIVQGGLPGVGNLDVDPKFVTPVPPAPSQGGELSLDSGSPAINAGDNASVPAGVTTDARGFPRINGGTVDMGALERAGDVVAPTVVAMTPSAGAAITTTFTATFSEPVVGVSASTFTVSAGATLVAGTVTKTATTATFTPKVPLVPGERYTARLLAGITDPAGNPVAPTSWVRRTSTVVDDKSPALIDTWDRDANAAASGGFYSAANKAGYKLVLPFTGTSVVVKGTRMPNGGYATVFVDGVSAGTANFYAATTQWQVSVFTKTGLAGGAHTLEVRVTGTKPAASTGTWVNVDAFQAGAMTFEENSVKVRGYFARVATAGTYGGSLDIGWHATTGDTSTRPSYKVICRGTDLRIYGTKTPTSGKVTVYVDGVAKATVDLHGAAIVHKQLLFDSAPLPDAQHSVRIDVLGTPTGASSDVGFDYLICP</sequence>
<reference evidence="4 5" key="1">
    <citation type="submission" date="2019-09" db="EMBL/GenBank/DDBJ databases">
        <title>Nocardioides panacisoli sp. nov., isolated from the soil of a ginseng field.</title>
        <authorList>
            <person name="Cho C."/>
        </authorList>
    </citation>
    <scope>NUCLEOTIDE SEQUENCE [LARGE SCALE GENOMIC DNA]</scope>
    <source>
        <strain evidence="4 5">BN130099</strain>
    </source>
</reference>
<dbReference type="InterPro" id="IPR032812">
    <property type="entry name" value="SbsA_Ig"/>
</dbReference>
<organism evidence="4 5">
    <name type="scientific">Nocardioides humilatus</name>
    <dbReference type="NCBI Taxonomy" id="2607660"/>
    <lineage>
        <taxon>Bacteria</taxon>
        <taxon>Bacillati</taxon>
        <taxon>Actinomycetota</taxon>
        <taxon>Actinomycetes</taxon>
        <taxon>Propionibacteriales</taxon>
        <taxon>Nocardioidaceae</taxon>
        <taxon>Nocardioides</taxon>
    </lineage>
</organism>
<evidence type="ECO:0000313" key="5">
    <source>
        <dbReference type="Proteomes" id="UP000325003"/>
    </source>
</evidence>
<dbReference type="RefSeq" id="WP_149728002.1">
    <property type="nucleotide sequence ID" value="NZ_VUJV01000003.1"/>
</dbReference>
<dbReference type="SUPFAM" id="SSF51126">
    <property type="entry name" value="Pectin lyase-like"/>
    <property type="match status" value="1"/>
</dbReference>
<dbReference type="AlphaFoldDB" id="A0A5B1LDE7"/>
<protein>
    <recommendedName>
        <fullName evidence="3">SbsA Ig-like domain-containing protein</fullName>
    </recommendedName>
</protein>
<comment type="caution">
    <text evidence="4">The sequence shown here is derived from an EMBL/GenBank/DDBJ whole genome shotgun (WGS) entry which is preliminary data.</text>
</comment>
<name>A0A5B1LDE7_9ACTN</name>